<evidence type="ECO:0000313" key="1">
    <source>
        <dbReference type="EMBL" id="KPC50570.1"/>
    </source>
</evidence>
<evidence type="ECO:0000313" key="2">
    <source>
        <dbReference type="Proteomes" id="UP000037939"/>
    </source>
</evidence>
<dbReference type="AlphaFoldDB" id="A0A0N0XH03"/>
<keyword evidence="2" id="KW-1185">Reference proteome</keyword>
<organism evidence="1 2">
    <name type="scientific">Amantichitinum ursilacus</name>
    <dbReference type="NCBI Taxonomy" id="857265"/>
    <lineage>
        <taxon>Bacteria</taxon>
        <taxon>Pseudomonadati</taxon>
        <taxon>Pseudomonadota</taxon>
        <taxon>Betaproteobacteria</taxon>
        <taxon>Neisseriales</taxon>
        <taxon>Chitinibacteraceae</taxon>
        <taxon>Amantichitinum</taxon>
    </lineage>
</organism>
<sequence>MPPVVCSTVVRLSPRSLALLEVSAAKPATFSTEFAPRVAVAAVTKGAPVDTLTPSVPSILTAPVAFRTAAPPIVAVAPVATLRLVALKTPVCPNVSPPALTLTAPCEPACASVVVPLPFWLNTPVPDNAPASV</sequence>
<reference evidence="1 2" key="1">
    <citation type="submission" date="2015-07" db="EMBL/GenBank/DDBJ databases">
        <title>Draft genome sequence of the Amantichitinum ursilacus IGB-41, a new chitin-degrading bacterium.</title>
        <authorList>
            <person name="Kirstahler P."/>
            <person name="Guenther M."/>
            <person name="Grumaz C."/>
            <person name="Rupp S."/>
            <person name="Zibek S."/>
            <person name="Sohn K."/>
        </authorList>
    </citation>
    <scope>NUCLEOTIDE SEQUENCE [LARGE SCALE GENOMIC DNA]</scope>
    <source>
        <strain evidence="1 2">IGB-41</strain>
    </source>
</reference>
<dbReference type="Proteomes" id="UP000037939">
    <property type="component" value="Unassembled WGS sequence"/>
</dbReference>
<proteinExistence type="predicted"/>
<protein>
    <submittedName>
        <fullName evidence="1">Uncharacterized protein</fullName>
    </submittedName>
</protein>
<accession>A0A0N0XH03</accession>
<dbReference type="EMBL" id="LAQT01000028">
    <property type="protein sequence ID" value="KPC50570.1"/>
    <property type="molecule type" value="Genomic_DNA"/>
</dbReference>
<comment type="caution">
    <text evidence="1">The sequence shown here is derived from an EMBL/GenBank/DDBJ whole genome shotgun (WGS) entry which is preliminary data.</text>
</comment>
<gene>
    <name evidence="1" type="ORF">WG78_17235</name>
</gene>
<name>A0A0N0XH03_9NEIS</name>